<dbReference type="EMBL" id="JAOQNS010000010">
    <property type="protein sequence ID" value="MCW2308961.1"/>
    <property type="molecule type" value="Genomic_DNA"/>
</dbReference>
<reference evidence="3" key="1">
    <citation type="submission" date="2023-07" db="EMBL/GenBank/DDBJ databases">
        <title>Genome sequencing of Purple Non-Sulfur Bacteria from various extreme environments.</title>
        <authorList>
            <person name="Mayer M."/>
        </authorList>
    </citation>
    <scope>NUCLEOTIDE SEQUENCE [LARGE SCALE GENOMIC DNA]</scope>
    <source>
        <strain evidence="3">DSM 17935</strain>
    </source>
</reference>
<feature type="compositionally biased region" description="Basic and acidic residues" evidence="1">
    <location>
        <begin position="142"/>
        <end position="158"/>
    </location>
</feature>
<protein>
    <recommendedName>
        <fullName evidence="4">Mobilization protein</fullName>
    </recommendedName>
</protein>
<organism evidence="2 3">
    <name type="scientific">Rhodobium gokarnense</name>
    <dbReference type="NCBI Taxonomy" id="364296"/>
    <lineage>
        <taxon>Bacteria</taxon>
        <taxon>Pseudomonadati</taxon>
        <taxon>Pseudomonadota</taxon>
        <taxon>Alphaproteobacteria</taxon>
        <taxon>Hyphomicrobiales</taxon>
        <taxon>Rhodobiaceae</taxon>
        <taxon>Rhodobium</taxon>
    </lineage>
</organism>
<feature type="region of interest" description="Disordered" evidence="1">
    <location>
        <begin position="1"/>
        <end position="26"/>
    </location>
</feature>
<proteinExistence type="predicted"/>
<name>A0ABT3HEY2_9HYPH</name>
<keyword evidence="3" id="KW-1185">Reference proteome</keyword>
<evidence type="ECO:0008006" key="4">
    <source>
        <dbReference type="Google" id="ProtNLM"/>
    </source>
</evidence>
<gene>
    <name evidence="2" type="ORF">M2319_003312</name>
</gene>
<evidence type="ECO:0000313" key="2">
    <source>
        <dbReference type="EMBL" id="MCW2308961.1"/>
    </source>
</evidence>
<dbReference type="Proteomes" id="UP001209755">
    <property type="component" value="Unassembled WGS sequence"/>
</dbReference>
<evidence type="ECO:0000256" key="1">
    <source>
        <dbReference type="SAM" id="MobiDB-lite"/>
    </source>
</evidence>
<evidence type="ECO:0000313" key="3">
    <source>
        <dbReference type="Proteomes" id="UP001209755"/>
    </source>
</evidence>
<accession>A0ABT3HEY2</accession>
<comment type="caution">
    <text evidence="2">The sequence shown here is derived from an EMBL/GenBank/DDBJ whole genome shotgun (WGS) entry which is preliminary data.</text>
</comment>
<dbReference type="RefSeq" id="WP_264602558.1">
    <property type="nucleotide sequence ID" value="NZ_JAOQNS010000010.1"/>
</dbReference>
<sequence>MKEQTNKTRPSPISIRVSEGERDELKRRAGSLPLSTFIRQAVLGEGVAPRRSPRAVSGDRVLLARVLAALGQSRIIGNLHRLAEAAESGSLYVDDQVSAAIRQACEDVRILRLAVLQALGKRKPGDPADGPGAGFNVAACGRDVRPSDAADPGREGSE</sequence>
<feature type="region of interest" description="Disordered" evidence="1">
    <location>
        <begin position="121"/>
        <end position="158"/>
    </location>
</feature>